<evidence type="ECO:0000313" key="4">
    <source>
        <dbReference type="Proteomes" id="UP000886845"/>
    </source>
</evidence>
<evidence type="ECO:0000313" key="3">
    <source>
        <dbReference type="EMBL" id="HIV09297.1"/>
    </source>
</evidence>
<proteinExistence type="predicted"/>
<dbReference type="InterPro" id="IPR017592">
    <property type="entry name" value="Pilus_assmbl_Flp-typ_CpaB"/>
</dbReference>
<feature type="transmembrane region" description="Helical" evidence="1">
    <location>
        <begin position="12"/>
        <end position="31"/>
    </location>
</feature>
<name>A0A9D1T2K6_9BACT</name>
<dbReference type="Pfam" id="PF16976">
    <property type="entry name" value="RcpC"/>
    <property type="match status" value="1"/>
</dbReference>
<dbReference type="NCBIfam" id="TIGR03177">
    <property type="entry name" value="pilus_cpaB"/>
    <property type="match status" value="1"/>
</dbReference>
<keyword evidence="1" id="KW-0472">Membrane</keyword>
<dbReference type="Proteomes" id="UP000886845">
    <property type="component" value="Unassembled WGS sequence"/>
</dbReference>
<evidence type="ECO:0000256" key="1">
    <source>
        <dbReference type="SAM" id="Phobius"/>
    </source>
</evidence>
<keyword evidence="1" id="KW-1133">Transmembrane helix</keyword>
<comment type="caution">
    <text evidence="3">The sequence shown here is derived from an EMBL/GenBank/DDBJ whole genome shotgun (WGS) entry which is preliminary data.</text>
</comment>
<protein>
    <submittedName>
        <fullName evidence="3">Flp pilus assembly protein CpaB</fullName>
    </submittedName>
</protein>
<gene>
    <name evidence="3" type="primary">cpaB</name>
    <name evidence="3" type="ORF">IAC79_04205</name>
</gene>
<sequence length="276" mass="29195">MSNPSGSNAKLAIVAAVLVGLFAIVAINRYVRERTAVPETPKVCVLVASSEIPAGATLAEDQLTVSEIPAEGLSNLHVALPKRGEAGFEAALAEAKAKFVGHAAKRLIAANTPVFWIDVEEAPQAELTDLIGADSRAVTLPVDTVSSVCGFIRPGSRVDIVLTATESRLGLPPQTPDGEDRVVSMVIMQNVPVIATDRAFRLGEEAEGYGTITLNVPTRAALTLVQARTMGTLTYLLRNVHDDRVEGDRARNVVYPGAAFYETVRALGAAGKEDAR</sequence>
<reference evidence="3" key="2">
    <citation type="journal article" date="2021" name="PeerJ">
        <title>Extensive microbial diversity within the chicken gut microbiome revealed by metagenomics and culture.</title>
        <authorList>
            <person name="Gilroy R."/>
            <person name="Ravi A."/>
            <person name="Getino M."/>
            <person name="Pursley I."/>
            <person name="Horton D.L."/>
            <person name="Alikhan N.F."/>
            <person name="Baker D."/>
            <person name="Gharbi K."/>
            <person name="Hall N."/>
            <person name="Watson M."/>
            <person name="Adriaenssens E.M."/>
            <person name="Foster-Nyarko E."/>
            <person name="Jarju S."/>
            <person name="Secka A."/>
            <person name="Antonio M."/>
            <person name="Oren A."/>
            <person name="Chaudhuri R.R."/>
            <person name="La Ragione R."/>
            <person name="Hildebrand F."/>
            <person name="Pallen M.J."/>
        </authorList>
    </citation>
    <scope>NUCLEOTIDE SEQUENCE</scope>
    <source>
        <strain evidence="3">35461</strain>
    </source>
</reference>
<dbReference type="AlphaFoldDB" id="A0A9D1T2K6"/>
<dbReference type="SMART" id="SM00858">
    <property type="entry name" value="SAF"/>
    <property type="match status" value="1"/>
</dbReference>
<keyword evidence="1" id="KW-0812">Transmembrane</keyword>
<reference evidence="3" key="1">
    <citation type="submission" date="2020-10" db="EMBL/GenBank/DDBJ databases">
        <authorList>
            <person name="Gilroy R."/>
        </authorList>
    </citation>
    <scope>NUCLEOTIDE SEQUENCE</scope>
    <source>
        <strain evidence="3">35461</strain>
    </source>
</reference>
<evidence type="ECO:0000259" key="2">
    <source>
        <dbReference type="SMART" id="SM00858"/>
    </source>
</evidence>
<organism evidence="3 4">
    <name type="scientific">Candidatus Spyradenecus faecavium</name>
    <dbReference type="NCBI Taxonomy" id="2840947"/>
    <lineage>
        <taxon>Bacteria</taxon>
        <taxon>Pseudomonadati</taxon>
        <taxon>Lentisphaerota</taxon>
        <taxon>Lentisphaeria</taxon>
        <taxon>Lentisphaerales</taxon>
        <taxon>Lentisphaeraceae</taxon>
        <taxon>Lentisphaeraceae incertae sedis</taxon>
        <taxon>Candidatus Spyradenecus</taxon>
    </lineage>
</organism>
<accession>A0A9D1T2K6</accession>
<dbReference type="Pfam" id="PF08666">
    <property type="entry name" value="SAF"/>
    <property type="match status" value="1"/>
</dbReference>
<dbReference type="InterPro" id="IPR013974">
    <property type="entry name" value="SAF"/>
</dbReference>
<dbReference type="EMBL" id="DVOR01000134">
    <property type="protein sequence ID" value="HIV09297.1"/>
    <property type="molecule type" value="Genomic_DNA"/>
</dbReference>
<dbReference type="InterPro" id="IPR031571">
    <property type="entry name" value="RcpC_dom"/>
</dbReference>
<feature type="domain" description="SAF" evidence="2">
    <location>
        <begin position="43"/>
        <end position="120"/>
    </location>
</feature>